<keyword evidence="1" id="KW-0479">Metal-binding</keyword>
<dbReference type="SUPFAM" id="SSF56784">
    <property type="entry name" value="HAD-like"/>
    <property type="match status" value="1"/>
</dbReference>
<accession>A0A376ZUV0</accession>
<dbReference type="Pfam" id="PF08282">
    <property type="entry name" value="Hydrolase_3"/>
    <property type="match status" value="1"/>
</dbReference>
<dbReference type="PANTHER" id="PTHR10000">
    <property type="entry name" value="PHOSPHOSERINE PHOSPHATASE"/>
    <property type="match status" value="1"/>
</dbReference>
<name>A0A376ZUV0_ECOLX</name>
<gene>
    <name evidence="3" type="primary">supH_1</name>
    <name evidence="3" type="ORF">NCTC8179_02290</name>
</gene>
<evidence type="ECO:0000313" key="3">
    <source>
        <dbReference type="EMBL" id="STK73885.1"/>
    </source>
</evidence>
<dbReference type="InterPro" id="IPR023214">
    <property type="entry name" value="HAD_sf"/>
</dbReference>
<dbReference type="InterPro" id="IPR036412">
    <property type="entry name" value="HAD-like_sf"/>
</dbReference>
<evidence type="ECO:0000256" key="2">
    <source>
        <dbReference type="ARBA" id="ARBA00022842"/>
    </source>
</evidence>
<keyword evidence="3" id="KW-0378">Hydrolase</keyword>
<sequence>MHYETRHQWFGFIDLIIPGLHKANGISRLLKRWDLSPQNVVAIGDSGNDAEMLKMARYSFAMAMLRKTLNKSPLRYR</sequence>
<reference evidence="3 4" key="1">
    <citation type="submission" date="2018-06" db="EMBL/GenBank/DDBJ databases">
        <authorList>
            <consortium name="Pathogen Informatics"/>
            <person name="Doyle S."/>
        </authorList>
    </citation>
    <scope>NUCLEOTIDE SEQUENCE [LARGE SCALE GENOMIC DNA]</scope>
    <source>
        <strain evidence="3 4">NCTC8179</strain>
    </source>
</reference>
<dbReference type="Gene3D" id="3.40.50.1000">
    <property type="entry name" value="HAD superfamily/HAD-like"/>
    <property type="match status" value="1"/>
</dbReference>
<dbReference type="EMBL" id="UGEB01000001">
    <property type="protein sequence ID" value="STK73885.1"/>
    <property type="molecule type" value="Genomic_DNA"/>
</dbReference>
<keyword evidence="2" id="KW-0460">Magnesium</keyword>
<protein>
    <submittedName>
        <fullName evidence="3">Putative hydrolase</fullName>
        <ecNumber evidence="3">3.1.3.23</ecNumber>
    </submittedName>
</protein>
<dbReference type="GO" id="GO:0050308">
    <property type="term" value="F:sugar-phosphatase activity"/>
    <property type="evidence" value="ECO:0007669"/>
    <property type="project" value="UniProtKB-EC"/>
</dbReference>
<dbReference type="GO" id="GO:0000287">
    <property type="term" value="F:magnesium ion binding"/>
    <property type="evidence" value="ECO:0007669"/>
    <property type="project" value="TreeGrafter"/>
</dbReference>
<proteinExistence type="predicted"/>
<evidence type="ECO:0000313" key="4">
    <source>
        <dbReference type="Proteomes" id="UP000255543"/>
    </source>
</evidence>
<dbReference type="EC" id="3.1.3.23" evidence="3"/>
<dbReference type="GO" id="GO:0005829">
    <property type="term" value="C:cytosol"/>
    <property type="evidence" value="ECO:0007669"/>
    <property type="project" value="TreeGrafter"/>
</dbReference>
<dbReference type="AlphaFoldDB" id="A0A376ZUV0"/>
<organism evidence="3 4">
    <name type="scientific">Escherichia coli</name>
    <dbReference type="NCBI Taxonomy" id="562"/>
    <lineage>
        <taxon>Bacteria</taxon>
        <taxon>Pseudomonadati</taxon>
        <taxon>Pseudomonadota</taxon>
        <taxon>Gammaproteobacteria</taxon>
        <taxon>Enterobacterales</taxon>
        <taxon>Enterobacteriaceae</taxon>
        <taxon>Escherichia</taxon>
    </lineage>
</organism>
<evidence type="ECO:0000256" key="1">
    <source>
        <dbReference type="ARBA" id="ARBA00022723"/>
    </source>
</evidence>
<dbReference type="Gene3D" id="3.30.1240.10">
    <property type="match status" value="1"/>
</dbReference>
<dbReference type="Proteomes" id="UP000255543">
    <property type="component" value="Unassembled WGS sequence"/>
</dbReference>
<dbReference type="PANTHER" id="PTHR10000:SF53">
    <property type="entry name" value="5-AMINO-6-(5-PHOSPHO-D-RIBITYLAMINO)URACIL PHOSPHATASE YBJI-RELATED"/>
    <property type="match status" value="1"/>
</dbReference>